<dbReference type="SUPFAM" id="SSF46689">
    <property type="entry name" value="Homeodomain-like"/>
    <property type="match status" value="1"/>
</dbReference>
<dbReference type="PANTHER" id="PTHR46889">
    <property type="entry name" value="TRANSPOSASE INSF FOR INSERTION SEQUENCE IS3B-RELATED"/>
    <property type="match status" value="1"/>
</dbReference>
<dbReference type="PANTHER" id="PTHR46889:SF4">
    <property type="entry name" value="TRANSPOSASE INSO FOR INSERTION SEQUENCE ELEMENT IS911B-RELATED"/>
    <property type="match status" value="1"/>
</dbReference>
<dbReference type="GO" id="GO:0015074">
    <property type="term" value="P:DNA integration"/>
    <property type="evidence" value="ECO:0007669"/>
    <property type="project" value="InterPro"/>
</dbReference>
<dbReference type="InterPro" id="IPR025948">
    <property type="entry name" value="HTH-like_dom"/>
</dbReference>
<evidence type="ECO:0000313" key="4">
    <source>
        <dbReference type="EMBL" id="TPG63499.1"/>
    </source>
</evidence>
<evidence type="ECO:0000313" key="5">
    <source>
        <dbReference type="Proteomes" id="UP000317663"/>
    </source>
</evidence>
<comment type="caution">
    <text evidence="4">The sequence shown here is derived from an EMBL/GenBank/DDBJ whole genome shotgun (WGS) entry which is preliminary data.</text>
</comment>
<name>A0A502GMU1_9GAMM</name>
<dbReference type="GO" id="GO:0004803">
    <property type="term" value="F:transposase activity"/>
    <property type="evidence" value="ECO:0007669"/>
    <property type="project" value="InterPro"/>
</dbReference>
<feature type="coiled-coil region" evidence="2">
    <location>
        <begin position="56"/>
        <end position="83"/>
    </location>
</feature>
<dbReference type="Gene3D" id="3.30.420.10">
    <property type="entry name" value="Ribonuclease H-like superfamily/Ribonuclease H"/>
    <property type="match status" value="1"/>
</dbReference>
<evidence type="ECO:0000256" key="2">
    <source>
        <dbReference type="SAM" id="Coils"/>
    </source>
</evidence>
<gene>
    <name evidence="4" type="ORF">EAH77_08055</name>
</gene>
<sequence>MSVKTFTEEFKIEAVKQITEQGYPVSEVSSRLGVSTNSLYAWVKRYQKPEPQRKQDDALQHEVKRLRQELKRVTEERDNLKKGRRVLCKNVRLKYAFIKKMSSFYAVRRLCLVLGLHHSGYYQWLKQPKSLRTRQDERQTGLIKQLWLESGTVYGYRKIWLDMKDLGECVGRNRIARLMRLAELASQTGYRKRRYYGGGKPSFASPNYLERQFVVPTPNTHWVSDMTYIRTHEGWLYLAVVLDLFSRRVIGWSMGGRMTAELVMDALLMAVWRRKPTAEVLIHSDQGSQYTSERCQHFMTAHNLKSSMSRRGNCHDNAVAESFFQLLKRERIKKRIYKNREEAKADIFDYVEMFYNAKRRHSACEDQPPAVYESAWFMRHGTV</sequence>
<dbReference type="GO" id="GO:0003677">
    <property type="term" value="F:DNA binding"/>
    <property type="evidence" value="ECO:0007669"/>
    <property type="project" value="InterPro"/>
</dbReference>
<dbReference type="NCBIfam" id="NF033516">
    <property type="entry name" value="transpos_IS3"/>
    <property type="match status" value="1"/>
</dbReference>
<dbReference type="Pfam" id="PF13333">
    <property type="entry name" value="rve_2"/>
    <property type="match status" value="1"/>
</dbReference>
<dbReference type="PROSITE" id="PS50994">
    <property type="entry name" value="INTEGRASE"/>
    <property type="match status" value="1"/>
</dbReference>
<dbReference type="Proteomes" id="UP000317663">
    <property type="component" value="Unassembled WGS sequence"/>
</dbReference>
<dbReference type="InterPro" id="IPR050900">
    <property type="entry name" value="Transposase_IS3/IS150/IS904"/>
</dbReference>
<dbReference type="Pfam" id="PF13276">
    <property type="entry name" value="HTH_21"/>
    <property type="match status" value="1"/>
</dbReference>
<comment type="similarity">
    <text evidence="1">Belongs to the transposase 8 family.</text>
</comment>
<keyword evidence="5" id="KW-1185">Reference proteome</keyword>
<dbReference type="Pfam" id="PF01527">
    <property type="entry name" value="HTH_Tnp_1"/>
    <property type="match status" value="1"/>
</dbReference>
<feature type="domain" description="Integrase catalytic" evidence="3">
    <location>
        <begin position="214"/>
        <end position="376"/>
    </location>
</feature>
<evidence type="ECO:0000256" key="1">
    <source>
        <dbReference type="ARBA" id="ARBA00009964"/>
    </source>
</evidence>
<dbReference type="GO" id="GO:0006313">
    <property type="term" value="P:DNA transposition"/>
    <property type="evidence" value="ECO:0007669"/>
    <property type="project" value="InterPro"/>
</dbReference>
<dbReference type="EMBL" id="RCZD01000003">
    <property type="protein sequence ID" value="TPG63499.1"/>
    <property type="molecule type" value="Genomic_DNA"/>
</dbReference>
<dbReference type="InterPro" id="IPR036397">
    <property type="entry name" value="RNaseH_sf"/>
</dbReference>
<proteinExistence type="inferred from homology"/>
<keyword evidence="2" id="KW-0175">Coiled coil</keyword>
<accession>A0A502GMU1</accession>
<protein>
    <submittedName>
        <fullName evidence="4">IS3 family transposase</fullName>
    </submittedName>
</protein>
<dbReference type="InterPro" id="IPR012337">
    <property type="entry name" value="RNaseH-like_sf"/>
</dbReference>
<reference evidence="4 5" key="1">
    <citation type="journal article" date="2019" name="Environ. Microbiol.">
        <title>Species interactions and distinct microbial communities in high Arctic permafrost affected cryosols are associated with the CH4 and CO2 gas fluxes.</title>
        <authorList>
            <person name="Altshuler I."/>
            <person name="Hamel J."/>
            <person name="Turney S."/>
            <person name="Magnuson E."/>
            <person name="Levesque R."/>
            <person name="Greer C."/>
            <person name="Whyte L.G."/>
        </authorList>
    </citation>
    <scope>NUCLEOTIDE SEQUENCE [LARGE SCALE GENOMIC DNA]</scope>
    <source>
        <strain evidence="4 5">E4</strain>
    </source>
</reference>
<dbReference type="Pfam" id="PF00665">
    <property type="entry name" value="rve"/>
    <property type="match status" value="1"/>
</dbReference>
<dbReference type="RefSeq" id="WP_140471451.1">
    <property type="nucleotide sequence ID" value="NZ_RCZD01000003.1"/>
</dbReference>
<organism evidence="4 5">
    <name type="scientific">Ewingella americana</name>
    <dbReference type="NCBI Taxonomy" id="41202"/>
    <lineage>
        <taxon>Bacteria</taxon>
        <taxon>Pseudomonadati</taxon>
        <taxon>Pseudomonadota</taxon>
        <taxon>Gammaproteobacteria</taxon>
        <taxon>Enterobacterales</taxon>
        <taxon>Yersiniaceae</taxon>
        <taxon>Ewingella</taxon>
    </lineage>
</organism>
<dbReference type="InterPro" id="IPR002514">
    <property type="entry name" value="Transposase_8"/>
</dbReference>
<dbReference type="Gene3D" id="1.10.10.60">
    <property type="entry name" value="Homeodomain-like"/>
    <property type="match status" value="1"/>
</dbReference>
<dbReference type="SUPFAM" id="SSF53098">
    <property type="entry name" value="Ribonuclease H-like"/>
    <property type="match status" value="1"/>
</dbReference>
<dbReference type="InterPro" id="IPR009057">
    <property type="entry name" value="Homeodomain-like_sf"/>
</dbReference>
<dbReference type="InterPro" id="IPR001584">
    <property type="entry name" value="Integrase_cat-core"/>
</dbReference>
<evidence type="ECO:0000259" key="3">
    <source>
        <dbReference type="PROSITE" id="PS50994"/>
    </source>
</evidence>
<dbReference type="AlphaFoldDB" id="A0A502GMU1"/>
<dbReference type="OrthoDB" id="9810995at2"/>
<dbReference type="InterPro" id="IPR048020">
    <property type="entry name" value="Transpos_IS3"/>
</dbReference>